<dbReference type="EMBL" id="RWGY01000011">
    <property type="protein sequence ID" value="TVU33584.1"/>
    <property type="molecule type" value="Genomic_DNA"/>
</dbReference>
<proteinExistence type="inferred from homology"/>
<dbReference type="AlphaFoldDB" id="A0A5J9VDU7"/>
<evidence type="ECO:0000256" key="1">
    <source>
        <dbReference type="ARBA" id="ARBA00008210"/>
    </source>
</evidence>
<dbReference type="GO" id="GO:0009611">
    <property type="term" value="P:response to wounding"/>
    <property type="evidence" value="ECO:0007669"/>
    <property type="project" value="InterPro"/>
</dbReference>
<reference evidence="5 6" key="1">
    <citation type="journal article" date="2019" name="Sci. Rep.">
        <title>A high-quality genome of Eragrostis curvula grass provides insights into Poaceae evolution and supports new strategies to enhance forage quality.</title>
        <authorList>
            <person name="Carballo J."/>
            <person name="Santos B.A.C.M."/>
            <person name="Zappacosta D."/>
            <person name="Garbus I."/>
            <person name="Selva J.P."/>
            <person name="Gallo C.A."/>
            <person name="Diaz A."/>
            <person name="Albertini E."/>
            <person name="Caccamo M."/>
            <person name="Echenique V."/>
        </authorList>
    </citation>
    <scope>NUCLEOTIDE SEQUENCE [LARGE SCALE GENOMIC DNA]</scope>
    <source>
        <strain evidence="6">cv. Victoria</strain>
        <tissue evidence="5">Leaf</tissue>
    </source>
</reference>
<dbReference type="SUPFAM" id="SSF54654">
    <property type="entry name" value="CI-2 family of serine protease inhibitors"/>
    <property type="match status" value="1"/>
</dbReference>
<keyword evidence="6" id="KW-1185">Reference proteome</keyword>
<dbReference type="Gramene" id="TVU33584">
    <property type="protein sequence ID" value="TVU33584"/>
    <property type="gene ID" value="EJB05_25409"/>
</dbReference>
<dbReference type="Proteomes" id="UP000324897">
    <property type="component" value="Chromosome 1"/>
</dbReference>
<dbReference type="InterPro" id="IPR036354">
    <property type="entry name" value="Prot_inh_pot1_sf"/>
</dbReference>
<comment type="caution">
    <text evidence="5">The sequence shown here is derived from an EMBL/GenBank/DDBJ whole genome shotgun (WGS) entry which is preliminary data.</text>
</comment>
<keyword evidence="4" id="KW-1133">Transmembrane helix</keyword>
<feature type="transmembrane region" description="Helical" evidence="4">
    <location>
        <begin position="79"/>
        <end position="96"/>
    </location>
</feature>
<evidence type="ECO:0000313" key="6">
    <source>
        <dbReference type="Proteomes" id="UP000324897"/>
    </source>
</evidence>
<keyword evidence="2" id="KW-0646">Protease inhibitor</keyword>
<keyword evidence="3" id="KW-0722">Serine protease inhibitor</keyword>
<sequence length="164" mass="18051">MGRAVPMGAAVNESQKSSWPEVVGWVQLNAAYQINSDRPYPIFYFSPIILAGHLFSFTIIFLLLAYCPRQAVRIEAMRKTELLILLMVVLVAASSLEDMVMQVAAGPGGVDHCRPDIRCFGRCLAPGKCNECCKNLGYPNDHGRCSGLACYCCVTPPLHHLYIS</sequence>
<evidence type="ECO:0000256" key="3">
    <source>
        <dbReference type="ARBA" id="ARBA00022900"/>
    </source>
</evidence>
<comment type="similarity">
    <text evidence="1">Belongs to the protease inhibitor I13 (potato type I serine protease inhibitor) family.</text>
</comment>
<evidence type="ECO:0000256" key="2">
    <source>
        <dbReference type="ARBA" id="ARBA00022690"/>
    </source>
</evidence>
<gene>
    <name evidence="5" type="ORF">EJB05_25409</name>
</gene>
<dbReference type="GO" id="GO:0004867">
    <property type="term" value="F:serine-type endopeptidase inhibitor activity"/>
    <property type="evidence" value="ECO:0007669"/>
    <property type="project" value="UniProtKB-KW"/>
</dbReference>
<feature type="transmembrane region" description="Helical" evidence="4">
    <location>
        <begin position="42"/>
        <end position="67"/>
    </location>
</feature>
<name>A0A5J9VDU7_9POAL</name>
<keyword evidence="4" id="KW-0472">Membrane</keyword>
<protein>
    <submittedName>
        <fullName evidence="5">Uncharacterized protein</fullName>
    </submittedName>
</protein>
<dbReference type="OrthoDB" id="606501at2759"/>
<keyword evidence="4" id="KW-0812">Transmembrane</keyword>
<evidence type="ECO:0000256" key="4">
    <source>
        <dbReference type="SAM" id="Phobius"/>
    </source>
</evidence>
<accession>A0A5J9VDU7</accession>
<dbReference type="Pfam" id="PF00280">
    <property type="entry name" value="potato_inhibit"/>
    <property type="match status" value="1"/>
</dbReference>
<organism evidence="5 6">
    <name type="scientific">Eragrostis curvula</name>
    <name type="common">weeping love grass</name>
    <dbReference type="NCBI Taxonomy" id="38414"/>
    <lineage>
        <taxon>Eukaryota</taxon>
        <taxon>Viridiplantae</taxon>
        <taxon>Streptophyta</taxon>
        <taxon>Embryophyta</taxon>
        <taxon>Tracheophyta</taxon>
        <taxon>Spermatophyta</taxon>
        <taxon>Magnoliopsida</taxon>
        <taxon>Liliopsida</taxon>
        <taxon>Poales</taxon>
        <taxon>Poaceae</taxon>
        <taxon>PACMAD clade</taxon>
        <taxon>Chloridoideae</taxon>
        <taxon>Eragrostideae</taxon>
        <taxon>Eragrostidinae</taxon>
        <taxon>Eragrostis</taxon>
    </lineage>
</organism>
<dbReference type="InterPro" id="IPR000864">
    <property type="entry name" value="Prot_inh_pot1"/>
</dbReference>
<evidence type="ECO:0000313" key="5">
    <source>
        <dbReference type="EMBL" id="TVU33584.1"/>
    </source>
</evidence>